<organism evidence="1 2">
    <name type="scientific">Rhodococcus phage Mbo2</name>
    <dbReference type="NCBI Taxonomy" id="2936911"/>
    <lineage>
        <taxon>Viruses</taxon>
        <taxon>Duplodnaviria</taxon>
        <taxon>Heunggongvirae</taxon>
        <taxon>Uroviricota</taxon>
        <taxon>Caudoviricetes</taxon>
        <taxon>Caudoviricetes incertae sedis</taxon>
        <taxon>Mboduovirus</taxon>
        <taxon>Mboduovirus mbo2</taxon>
    </lineage>
</organism>
<name>A0A9E7IN64_9CAUD</name>
<evidence type="ECO:0000313" key="1">
    <source>
        <dbReference type="EMBL" id="URG17458.1"/>
    </source>
</evidence>
<gene>
    <name evidence="1" type="ORF">Mbo2_088</name>
</gene>
<proteinExistence type="predicted"/>
<accession>A0A9E7IN64</accession>
<dbReference type="EMBL" id="ON191531">
    <property type="protein sequence ID" value="URG17458.1"/>
    <property type="molecule type" value="Genomic_DNA"/>
</dbReference>
<evidence type="ECO:0000313" key="2">
    <source>
        <dbReference type="Proteomes" id="UP001057233"/>
    </source>
</evidence>
<sequence length="100" mass="11360">MKKIPSKSRSRNMPAKKPVYAEFTLKARELAGFHIGAEVAFVHKDRMSRVDSIVYGEFRQLSLNANEVFLSLASVTEDTAGDLAEYQVSHDTLIWMRVEQ</sequence>
<protein>
    <submittedName>
        <fullName evidence="1">Uncharacterized protein</fullName>
    </submittedName>
</protein>
<keyword evidence="2" id="KW-1185">Reference proteome</keyword>
<reference evidence="1" key="1">
    <citation type="submission" date="2022-04" db="EMBL/GenBank/DDBJ databases">
        <authorList>
            <person name="Hwangbo M."/>
            <person name="Wang B."/>
            <person name="Gill J.J."/>
            <person name="Chu K.-H."/>
            <person name="Young R."/>
        </authorList>
    </citation>
    <scope>NUCLEOTIDE SEQUENCE</scope>
</reference>
<dbReference type="Proteomes" id="UP001057233">
    <property type="component" value="Segment"/>
</dbReference>